<proteinExistence type="predicted"/>
<comment type="caution">
    <text evidence="9">The sequence shown here is derived from an EMBL/GenBank/DDBJ whole genome shotgun (WGS) entry which is preliminary data.</text>
</comment>
<dbReference type="EC" id="2.7.13.3" evidence="2"/>
<evidence type="ECO:0000256" key="3">
    <source>
        <dbReference type="ARBA" id="ARBA00022553"/>
    </source>
</evidence>
<evidence type="ECO:0000259" key="8">
    <source>
        <dbReference type="PROSITE" id="PS50109"/>
    </source>
</evidence>
<keyword evidence="6" id="KW-0175">Coiled coil</keyword>
<accession>A0ABU8I1U9</accession>
<dbReference type="InterPro" id="IPR003594">
    <property type="entry name" value="HATPase_dom"/>
</dbReference>
<dbReference type="CDD" id="cd00082">
    <property type="entry name" value="HisKA"/>
    <property type="match status" value="1"/>
</dbReference>
<evidence type="ECO:0000256" key="6">
    <source>
        <dbReference type="SAM" id="Coils"/>
    </source>
</evidence>
<dbReference type="EMBL" id="JAYLLN010000002">
    <property type="protein sequence ID" value="MEI5983517.1"/>
    <property type="molecule type" value="Genomic_DNA"/>
</dbReference>
<keyword evidence="5" id="KW-0418">Kinase</keyword>
<dbReference type="InterPro" id="IPR003661">
    <property type="entry name" value="HisK_dim/P_dom"/>
</dbReference>
<dbReference type="PRINTS" id="PR00344">
    <property type="entry name" value="BCTRLSENSOR"/>
</dbReference>
<keyword evidence="7" id="KW-0472">Membrane</keyword>
<organism evidence="9 10">
    <name type="scientific">Sphingobacterium tenebrionis</name>
    <dbReference type="NCBI Taxonomy" id="3111775"/>
    <lineage>
        <taxon>Bacteria</taxon>
        <taxon>Pseudomonadati</taxon>
        <taxon>Bacteroidota</taxon>
        <taxon>Sphingobacteriia</taxon>
        <taxon>Sphingobacteriales</taxon>
        <taxon>Sphingobacteriaceae</taxon>
        <taxon>Sphingobacterium</taxon>
    </lineage>
</organism>
<evidence type="ECO:0000313" key="9">
    <source>
        <dbReference type="EMBL" id="MEI5983517.1"/>
    </source>
</evidence>
<comment type="catalytic activity">
    <reaction evidence="1">
        <text>ATP + protein L-histidine = ADP + protein N-phospho-L-histidine.</text>
        <dbReference type="EC" id="2.7.13.3"/>
    </reaction>
</comment>
<evidence type="ECO:0000256" key="4">
    <source>
        <dbReference type="ARBA" id="ARBA00022679"/>
    </source>
</evidence>
<gene>
    <name evidence="9" type="ORF">VJ786_01245</name>
</gene>
<dbReference type="PROSITE" id="PS50109">
    <property type="entry name" value="HIS_KIN"/>
    <property type="match status" value="1"/>
</dbReference>
<dbReference type="Proteomes" id="UP001363035">
    <property type="component" value="Unassembled WGS sequence"/>
</dbReference>
<dbReference type="InterPro" id="IPR036890">
    <property type="entry name" value="HATPase_C_sf"/>
</dbReference>
<keyword evidence="4" id="KW-0808">Transferase</keyword>
<dbReference type="SMART" id="SM00387">
    <property type="entry name" value="HATPase_c"/>
    <property type="match status" value="1"/>
</dbReference>
<keyword evidence="9" id="KW-0067">ATP-binding</keyword>
<evidence type="ECO:0000256" key="7">
    <source>
        <dbReference type="SAM" id="Phobius"/>
    </source>
</evidence>
<dbReference type="Gene3D" id="3.30.565.10">
    <property type="entry name" value="Histidine kinase-like ATPase, C-terminal domain"/>
    <property type="match status" value="1"/>
</dbReference>
<dbReference type="SMART" id="SM00388">
    <property type="entry name" value="HisKA"/>
    <property type="match status" value="1"/>
</dbReference>
<reference evidence="9 10" key="1">
    <citation type="submission" date="2024-01" db="EMBL/GenBank/DDBJ databases">
        <title>Sphingobacterium tenebrionis sp. nov., a novel endophyte isolated from tenebrio molitor intestines.</title>
        <authorList>
            <person name="Zhang C."/>
        </authorList>
    </citation>
    <scope>NUCLEOTIDE SEQUENCE [LARGE SCALE GENOMIC DNA]</scope>
    <source>
        <strain evidence="9 10">PU5-4</strain>
    </source>
</reference>
<dbReference type="InterPro" id="IPR005467">
    <property type="entry name" value="His_kinase_dom"/>
</dbReference>
<dbReference type="SUPFAM" id="SSF47384">
    <property type="entry name" value="Homodimeric domain of signal transducing histidine kinase"/>
    <property type="match status" value="1"/>
</dbReference>
<feature type="domain" description="Histidine kinase" evidence="8">
    <location>
        <begin position="398"/>
        <end position="617"/>
    </location>
</feature>
<keyword evidence="7" id="KW-1133">Transmembrane helix</keyword>
<evidence type="ECO:0000256" key="2">
    <source>
        <dbReference type="ARBA" id="ARBA00012438"/>
    </source>
</evidence>
<feature type="coiled-coil region" evidence="6">
    <location>
        <begin position="65"/>
        <end position="118"/>
    </location>
</feature>
<evidence type="ECO:0000256" key="5">
    <source>
        <dbReference type="ARBA" id="ARBA00022777"/>
    </source>
</evidence>
<dbReference type="RefSeq" id="WP_099366988.1">
    <property type="nucleotide sequence ID" value="NZ_JAYLLN010000002.1"/>
</dbReference>
<sequence>MKKRSIALIIWLMSIALIGVMAMQYYFIRESFRQKSKIFDDAVKASLAAVGNKLEQKEIYDFAREQERQNQKRFLESQKEQEQKQKILTEQVAIQEKIKILQAELFRYEQRFNADERRLNMSFMNVPISNEFFETYVRKSENRKLLTIWLEPILQPDGTIQPSPRVDAIKELPNSPVRDDSTRYILPHFEVNQRVASSFQWITLQPRTNRKLIMQIIDLEQQIEKLNMTKLGEASSLYDSVAVLSGKKSSVVQDVAIGIELAKRPLEKRLNRVYVMELLVRELEERGVTASFVMQVQTSKNSPLVFSEVYQINNEPMEFSEDHKDYAVKLFQGDEGKPPGELRIFFPNKKSIITSNMGYWLFPILALLALLIGCFAYTLMIIFRQKKMSEMKTDFINNMTHEFKTPVATIMIASESLRDPEISADGKRVNKLANIIYDENVRLGSHIERVLNIARLEKENLKIERVNVQINTLASAVLESMKLQLEKANGNLTVQLDAAEDVVIGDELHLSNVMYNLVDNAIKYSKDSPDITFKTYNKGKNIIISVSDKGIGMTKDQAEKIFDQFYRIPTGNIHNVKGFGLGLSYVNDIVKRLNGRIAVKSEKDKGTQFEVTLPLKSASREVA</sequence>
<keyword evidence="7" id="KW-0812">Transmembrane</keyword>
<dbReference type="SUPFAM" id="SSF55874">
    <property type="entry name" value="ATPase domain of HSP90 chaperone/DNA topoisomerase II/histidine kinase"/>
    <property type="match status" value="1"/>
</dbReference>
<dbReference type="GO" id="GO:0005524">
    <property type="term" value="F:ATP binding"/>
    <property type="evidence" value="ECO:0007669"/>
    <property type="project" value="UniProtKB-KW"/>
</dbReference>
<dbReference type="InterPro" id="IPR036097">
    <property type="entry name" value="HisK_dim/P_sf"/>
</dbReference>
<name>A0ABU8I1U9_9SPHI</name>
<keyword evidence="9" id="KW-0547">Nucleotide-binding</keyword>
<evidence type="ECO:0000313" key="10">
    <source>
        <dbReference type="Proteomes" id="UP001363035"/>
    </source>
</evidence>
<dbReference type="PANTHER" id="PTHR43047">
    <property type="entry name" value="TWO-COMPONENT HISTIDINE PROTEIN KINASE"/>
    <property type="match status" value="1"/>
</dbReference>
<protein>
    <recommendedName>
        <fullName evidence="2">histidine kinase</fullName>
        <ecNumber evidence="2">2.7.13.3</ecNumber>
    </recommendedName>
</protein>
<keyword evidence="3" id="KW-0597">Phosphoprotein</keyword>
<feature type="transmembrane region" description="Helical" evidence="7">
    <location>
        <begin position="357"/>
        <end position="383"/>
    </location>
</feature>
<dbReference type="InterPro" id="IPR004358">
    <property type="entry name" value="Sig_transdc_His_kin-like_C"/>
</dbReference>
<dbReference type="PANTHER" id="PTHR43047:SF72">
    <property type="entry name" value="OSMOSENSING HISTIDINE PROTEIN KINASE SLN1"/>
    <property type="match status" value="1"/>
</dbReference>
<evidence type="ECO:0000256" key="1">
    <source>
        <dbReference type="ARBA" id="ARBA00000085"/>
    </source>
</evidence>
<dbReference type="Pfam" id="PF00512">
    <property type="entry name" value="HisKA"/>
    <property type="match status" value="1"/>
</dbReference>
<keyword evidence="10" id="KW-1185">Reference proteome</keyword>
<dbReference type="Pfam" id="PF02518">
    <property type="entry name" value="HATPase_c"/>
    <property type="match status" value="1"/>
</dbReference>
<dbReference type="Gene3D" id="1.10.287.130">
    <property type="match status" value="1"/>
</dbReference>